<dbReference type="PANTHER" id="PTHR36166">
    <property type="entry name" value="CHROMOSOME 9, WHOLE GENOME SHOTGUN SEQUENCE"/>
    <property type="match status" value="1"/>
</dbReference>
<dbReference type="PANTHER" id="PTHR36166:SF1">
    <property type="entry name" value="SRPBCC DOMAIN-CONTAINING PROTEIN"/>
    <property type="match status" value="1"/>
</dbReference>
<name>A0A163ZNA6_9FLAO</name>
<dbReference type="SUPFAM" id="SSF55961">
    <property type="entry name" value="Bet v1-like"/>
    <property type="match status" value="1"/>
</dbReference>
<dbReference type="AlphaFoldDB" id="A0A163ZNA6"/>
<comment type="caution">
    <text evidence="1">The sequence shown here is derived from an EMBL/GenBank/DDBJ whole genome shotgun (WGS) entry which is preliminary data.</text>
</comment>
<proteinExistence type="predicted"/>
<dbReference type="EMBL" id="LQNU01000048">
    <property type="protein sequence ID" value="KZE82120.1"/>
    <property type="molecule type" value="Genomic_DNA"/>
</dbReference>
<reference evidence="1 2" key="1">
    <citation type="submission" date="2016-01" db="EMBL/GenBank/DDBJ databases">
        <title>Whole genome sequencing of Myroides marinus L41.</title>
        <authorList>
            <person name="Hong K.W."/>
        </authorList>
    </citation>
    <scope>NUCLEOTIDE SEQUENCE [LARGE SCALE GENOMIC DNA]</scope>
    <source>
        <strain evidence="1 2">L41</strain>
    </source>
</reference>
<dbReference type="Gene3D" id="3.30.530.20">
    <property type="match status" value="1"/>
</dbReference>
<keyword evidence="2" id="KW-1185">Reference proteome</keyword>
<evidence type="ECO:0000313" key="1">
    <source>
        <dbReference type="EMBL" id="KZE82120.1"/>
    </source>
</evidence>
<dbReference type="InterPro" id="IPR023393">
    <property type="entry name" value="START-like_dom_sf"/>
</dbReference>
<gene>
    <name evidence="1" type="ORF">AV926_07445</name>
</gene>
<accession>A0A163ZNA6</accession>
<dbReference type="Proteomes" id="UP000076630">
    <property type="component" value="Unassembled WGS sequence"/>
</dbReference>
<dbReference type="InterPro" id="IPR019587">
    <property type="entry name" value="Polyketide_cyclase/dehydratase"/>
</dbReference>
<organism evidence="1 2">
    <name type="scientific">Myroides marinus</name>
    <dbReference type="NCBI Taxonomy" id="703342"/>
    <lineage>
        <taxon>Bacteria</taxon>
        <taxon>Pseudomonadati</taxon>
        <taxon>Bacteroidota</taxon>
        <taxon>Flavobacteriia</taxon>
        <taxon>Flavobacteriales</taxon>
        <taxon>Flavobacteriaceae</taxon>
        <taxon>Myroides</taxon>
    </lineage>
</organism>
<protein>
    <submittedName>
        <fullName evidence="1">Polyketide cyclase</fullName>
    </submittedName>
</protein>
<sequence length="142" mass="16607">MKIETSINIRANKKDIWEVLMDFNEYSSWNPFIKSIKGIASIGKTLEITLPTMKFNPVVQVKKNEECFSWQGKLWIKGLFDGHHQFEIKEIDENNCLFIHREEFSGLLVPMLKKQLETDTRQGFEAMNKALKERAEKAQKNS</sequence>
<dbReference type="OrthoDB" id="191189at2"/>
<dbReference type="CDD" id="cd07822">
    <property type="entry name" value="SRPBCC_4"/>
    <property type="match status" value="1"/>
</dbReference>
<dbReference type="Pfam" id="PF10604">
    <property type="entry name" value="Polyketide_cyc2"/>
    <property type="match status" value="1"/>
</dbReference>
<dbReference type="RefSeq" id="WP_038987920.1">
    <property type="nucleotide sequence ID" value="NZ_JWJO01000070.1"/>
</dbReference>
<evidence type="ECO:0000313" key="2">
    <source>
        <dbReference type="Proteomes" id="UP000076630"/>
    </source>
</evidence>